<dbReference type="InterPro" id="IPR002885">
    <property type="entry name" value="PPR_rpt"/>
</dbReference>
<dbReference type="GO" id="GO:0003723">
    <property type="term" value="F:RNA binding"/>
    <property type="evidence" value="ECO:0007669"/>
    <property type="project" value="InterPro"/>
</dbReference>
<gene>
    <name evidence="2" type="ORF">RchiOBHm_Chr3g0480041</name>
</gene>
<reference evidence="2 3" key="1">
    <citation type="journal article" date="2018" name="Nat. Genet.">
        <title>The Rosa genome provides new insights in the design of modern roses.</title>
        <authorList>
            <person name="Bendahmane M."/>
        </authorList>
    </citation>
    <scope>NUCLEOTIDE SEQUENCE [LARGE SCALE GENOMIC DNA]</scope>
    <source>
        <strain evidence="3">cv. Old Blush</strain>
    </source>
</reference>
<dbReference type="Gramene" id="PRQ44507">
    <property type="protein sequence ID" value="PRQ44507"/>
    <property type="gene ID" value="RchiOBHm_Chr3g0480041"/>
</dbReference>
<comment type="caution">
    <text evidence="2">The sequence shown here is derived from an EMBL/GenBank/DDBJ whole genome shotgun (WGS) entry which is preliminary data.</text>
</comment>
<keyword evidence="1" id="KW-0677">Repeat</keyword>
<dbReference type="EMBL" id="PDCK01000041">
    <property type="protein sequence ID" value="PRQ44507.1"/>
    <property type="molecule type" value="Genomic_DNA"/>
</dbReference>
<dbReference type="NCBIfam" id="TIGR00756">
    <property type="entry name" value="PPR"/>
    <property type="match status" value="1"/>
</dbReference>
<organism evidence="2 3">
    <name type="scientific">Rosa chinensis</name>
    <name type="common">China rose</name>
    <dbReference type="NCBI Taxonomy" id="74649"/>
    <lineage>
        <taxon>Eukaryota</taxon>
        <taxon>Viridiplantae</taxon>
        <taxon>Streptophyta</taxon>
        <taxon>Embryophyta</taxon>
        <taxon>Tracheophyta</taxon>
        <taxon>Spermatophyta</taxon>
        <taxon>Magnoliopsida</taxon>
        <taxon>eudicotyledons</taxon>
        <taxon>Gunneridae</taxon>
        <taxon>Pentapetalae</taxon>
        <taxon>rosids</taxon>
        <taxon>fabids</taxon>
        <taxon>Rosales</taxon>
        <taxon>Rosaceae</taxon>
        <taxon>Rosoideae</taxon>
        <taxon>Rosoideae incertae sedis</taxon>
        <taxon>Rosa</taxon>
    </lineage>
</organism>
<protein>
    <submittedName>
        <fullName evidence="2">Putative pentatricopeptide</fullName>
    </submittedName>
</protein>
<sequence length="196" mass="21209">MVHTHLLKTGFFSDVSEATALTDASMKLNLLDNALKVFDEMSHRNLAPVNTVISWLLHNGHRREALKVCKSVGFGGLGLNSVTIASVFSACDNAKQGMGMDCVAVKLGVESDVYVATLAVSMYWSCGELVSASKLFEHMPVKNVVSYNAFIIGLLQNGVPRVVLDVFKKMRACRGENPNSVTLVSVLSARASVLYL</sequence>
<dbReference type="Proteomes" id="UP000238479">
    <property type="component" value="Chromosome 3"/>
</dbReference>
<dbReference type="InterPro" id="IPR046960">
    <property type="entry name" value="PPR_At4g14850-like_plant"/>
</dbReference>
<dbReference type="GO" id="GO:0009451">
    <property type="term" value="P:RNA modification"/>
    <property type="evidence" value="ECO:0007669"/>
    <property type="project" value="InterPro"/>
</dbReference>
<dbReference type="OMA" id="WSCGELV"/>
<proteinExistence type="predicted"/>
<name>A0A2P6RDI7_ROSCH</name>
<dbReference type="InterPro" id="IPR011990">
    <property type="entry name" value="TPR-like_helical_dom_sf"/>
</dbReference>
<keyword evidence="3" id="KW-1185">Reference proteome</keyword>
<dbReference type="PANTHER" id="PTHR47926:SF347">
    <property type="entry name" value="PENTATRICOPEPTIDE REPEAT-CONTAINING PROTEIN"/>
    <property type="match status" value="1"/>
</dbReference>
<dbReference type="Gene3D" id="1.25.40.10">
    <property type="entry name" value="Tetratricopeptide repeat domain"/>
    <property type="match status" value="2"/>
</dbReference>
<evidence type="ECO:0000256" key="1">
    <source>
        <dbReference type="ARBA" id="ARBA00022737"/>
    </source>
</evidence>
<dbReference type="AlphaFoldDB" id="A0A2P6RDI7"/>
<evidence type="ECO:0000313" key="3">
    <source>
        <dbReference type="Proteomes" id="UP000238479"/>
    </source>
</evidence>
<evidence type="ECO:0000313" key="2">
    <source>
        <dbReference type="EMBL" id="PRQ44507.1"/>
    </source>
</evidence>
<dbReference type="Pfam" id="PF01535">
    <property type="entry name" value="PPR"/>
    <property type="match status" value="2"/>
</dbReference>
<dbReference type="PANTHER" id="PTHR47926">
    <property type="entry name" value="PENTATRICOPEPTIDE REPEAT-CONTAINING PROTEIN"/>
    <property type="match status" value="1"/>
</dbReference>
<accession>A0A2P6RDI7</accession>